<feature type="region of interest" description="Disordered" evidence="1">
    <location>
        <begin position="92"/>
        <end position="125"/>
    </location>
</feature>
<feature type="region of interest" description="Disordered" evidence="1">
    <location>
        <begin position="388"/>
        <end position="419"/>
    </location>
</feature>
<feature type="compositionally biased region" description="Low complexity" evidence="1">
    <location>
        <begin position="388"/>
        <end position="418"/>
    </location>
</feature>
<feature type="region of interest" description="Disordered" evidence="1">
    <location>
        <begin position="480"/>
        <end position="542"/>
    </location>
</feature>
<protein>
    <recommendedName>
        <fullName evidence="2">SAM domain-containing protein</fullName>
    </recommendedName>
</protein>
<proteinExistence type="predicted"/>
<dbReference type="InterPro" id="IPR038603">
    <property type="entry name" value="Znf_FCS_sf"/>
</dbReference>
<dbReference type="GO" id="GO:0045892">
    <property type="term" value="P:negative regulation of DNA-templated transcription"/>
    <property type="evidence" value="ECO:0007669"/>
    <property type="project" value="TreeGrafter"/>
</dbReference>
<dbReference type="InterPro" id="IPR001660">
    <property type="entry name" value="SAM"/>
</dbReference>
<name>A0A482XHB7_LAOST</name>
<reference evidence="3 4" key="1">
    <citation type="journal article" date="2017" name="Gigascience">
        <title>Genome sequence of the small brown planthopper, Laodelphax striatellus.</title>
        <authorList>
            <person name="Zhu J."/>
            <person name="Jiang F."/>
            <person name="Wang X."/>
            <person name="Yang P."/>
            <person name="Bao Y."/>
            <person name="Zhao W."/>
            <person name="Wang W."/>
            <person name="Lu H."/>
            <person name="Wang Q."/>
            <person name="Cui N."/>
            <person name="Li J."/>
            <person name="Chen X."/>
            <person name="Luo L."/>
            <person name="Yu J."/>
            <person name="Kang L."/>
            <person name="Cui F."/>
        </authorList>
    </citation>
    <scope>NUCLEOTIDE SEQUENCE [LARGE SCALE GENOMIC DNA]</scope>
    <source>
        <strain evidence="3">Lst14</strain>
    </source>
</reference>
<dbReference type="SUPFAM" id="SSF47769">
    <property type="entry name" value="SAM/Pointed domain"/>
    <property type="match status" value="1"/>
</dbReference>
<evidence type="ECO:0000256" key="1">
    <source>
        <dbReference type="SAM" id="MobiDB-lite"/>
    </source>
</evidence>
<feature type="compositionally biased region" description="Polar residues" evidence="1">
    <location>
        <begin position="664"/>
        <end position="682"/>
    </location>
</feature>
<dbReference type="GO" id="GO:0003682">
    <property type="term" value="F:chromatin binding"/>
    <property type="evidence" value="ECO:0007669"/>
    <property type="project" value="TreeGrafter"/>
</dbReference>
<comment type="caution">
    <text evidence="3">The sequence shown here is derived from an EMBL/GenBank/DDBJ whole genome shotgun (WGS) entry which is preliminary data.</text>
</comment>
<dbReference type="SMART" id="SM00454">
    <property type="entry name" value="SAM"/>
    <property type="match status" value="1"/>
</dbReference>
<feature type="compositionally biased region" description="Basic residues" evidence="1">
    <location>
        <begin position="229"/>
        <end position="238"/>
    </location>
</feature>
<dbReference type="OrthoDB" id="2390104at2759"/>
<gene>
    <name evidence="3" type="ORF">LSTR_LSTR014124</name>
</gene>
<feature type="compositionally biased region" description="Basic and acidic residues" evidence="1">
    <location>
        <begin position="653"/>
        <end position="663"/>
    </location>
</feature>
<feature type="region of interest" description="Disordered" evidence="1">
    <location>
        <begin position="159"/>
        <end position="238"/>
    </location>
</feature>
<evidence type="ECO:0000313" key="3">
    <source>
        <dbReference type="EMBL" id="RZF45425.1"/>
    </source>
</evidence>
<sequence>MLAAAAATQGKQVIAQGQPGTFPGYATIPTTTNQTLLISQLGNSQQVQFAAAPWQFAPQGITWTGGGGQPQTALLTTGANGQIFIRNAPAAHDTAQATAAAQQPQPQPQPMFIQSPPPQALHAQHPQGLTAQNTLPNLTPISVSAAGVAGGGVVTSVAAKPPNHIQPKGAAGGGNMVSGGGGRPLSAILPPLPTGQQPIRPASSVSTQTSVAQQQQQQQQQQQLSQLHHNQKAQAKMRPKTMLAKQMNLAGQKTDAWNQTKPQSISPQQLAAANNKMIFTSVGALQISAGQQQQQQLQQQQQQQKAVQQIAATNIIQPQQLTLQQQVQQQINFQQAVQQQQQQAQQQAAVQQQQQQQQQQAQQQMMQQAAAAFFNKPPPLVGLTMATMQMQQQQTPQQQQMHQPMQQQEQQQQPQQQQVSLVDRPVMPVVSMPPLGAPPPTAPQGVAPPVPPATPAPHQVQPITPQVVNNGVVQVGTMKEDNSQAPEDKVSTGSTILNAETPSETSLKPDSHQPMENGCADGGENEAPHPLEEAKDKGPPKAMVKPQVLTHVIEGYVIQEASEPFPVSRSTLLTDLNHSRNEKENRLKDADEPPLKKQSLDASKRAMGQCEACNKLFARSKFKKSRGFCSTACANRVANGKVKLKTNSDLDGVDDKKSNEAEHQQMSTDDSAVSGGESSLSPSEAAVGAGAADGDGGGTHPVAAMDTDDTPRINPLKWTVSDVCEFIRNLPGCCDYAEDFAIQEIDGQALMLLKADHLMQAMAMKLGPALKICAKIDTMRCDKPAQGSPEK</sequence>
<evidence type="ECO:0000259" key="2">
    <source>
        <dbReference type="PROSITE" id="PS50105"/>
    </source>
</evidence>
<feature type="compositionally biased region" description="Gly residues" evidence="1">
    <location>
        <begin position="170"/>
        <end position="183"/>
    </location>
</feature>
<keyword evidence="4" id="KW-1185">Reference proteome</keyword>
<feature type="compositionally biased region" description="Polar residues" evidence="1">
    <location>
        <begin position="491"/>
        <end position="506"/>
    </location>
</feature>
<dbReference type="EMBL" id="QKKF02009240">
    <property type="protein sequence ID" value="RZF45425.1"/>
    <property type="molecule type" value="Genomic_DNA"/>
</dbReference>
<dbReference type="PANTHER" id="PTHR12247:SF138">
    <property type="entry name" value="POLYHOMEOTIC DISTAL, ISOFORM A-RELATED"/>
    <property type="match status" value="1"/>
</dbReference>
<dbReference type="PROSITE" id="PS50105">
    <property type="entry name" value="SAM_DOMAIN"/>
    <property type="match status" value="1"/>
</dbReference>
<organism evidence="3 4">
    <name type="scientific">Laodelphax striatellus</name>
    <name type="common">Small brown planthopper</name>
    <name type="synonym">Delphax striatella</name>
    <dbReference type="NCBI Taxonomy" id="195883"/>
    <lineage>
        <taxon>Eukaryota</taxon>
        <taxon>Metazoa</taxon>
        <taxon>Ecdysozoa</taxon>
        <taxon>Arthropoda</taxon>
        <taxon>Hexapoda</taxon>
        <taxon>Insecta</taxon>
        <taxon>Pterygota</taxon>
        <taxon>Neoptera</taxon>
        <taxon>Paraneoptera</taxon>
        <taxon>Hemiptera</taxon>
        <taxon>Auchenorrhyncha</taxon>
        <taxon>Fulgoroidea</taxon>
        <taxon>Delphacidae</taxon>
        <taxon>Criomorphinae</taxon>
        <taxon>Laodelphax</taxon>
    </lineage>
</organism>
<dbReference type="CDD" id="cd09577">
    <property type="entry name" value="SAM_Ph1_2_3"/>
    <property type="match status" value="1"/>
</dbReference>
<dbReference type="InterPro" id="IPR013761">
    <property type="entry name" value="SAM/pointed_sf"/>
</dbReference>
<feature type="compositionally biased region" description="Low complexity" evidence="1">
    <location>
        <begin position="202"/>
        <end position="227"/>
    </location>
</feature>
<dbReference type="PANTHER" id="PTHR12247">
    <property type="entry name" value="POLYCOMB GROUP PROTEIN"/>
    <property type="match status" value="1"/>
</dbReference>
<feature type="compositionally biased region" description="Basic and acidic residues" evidence="1">
    <location>
        <begin position="577"/>
        <end position="603"/>
    </location>
</feature>
<feature type="region of interest" description="Disordered" evidence="1">
    <location>
        <begin position="576"/>
        <end position="603"/>
    </location>
</feature>
<dbReference type="GO" id="GO:0035102">
    <property type="term" value="C:PRC1 complex"/>
    <property type="evidence" value="ECO:0007669"/>
    <property type="project" value="TreeGrafter"/>
</dbReference>
<feature type="region of interest" description="Disordered" evidence="1">
    <location>
        <begin position="646"/>
        <end position="711"/>
    </location>
</feature>
<dbReference type="Pfam" id="PF00536">
    <property type="entry name" value="SAM_1"/>
    <property type="match status" value="1"/>
</dbReference>
<dbReference type="Proteomes" id="UP000291343">
    <property type="component" value="Unassembled WGS sequence"/>
</dbReference>
<feature type="compositionally biased region" description="Basic and acidic residues" evidence="1">
    <location>
        <begin position="480"/>
        <end position="490"/>
    </location>
</feature>
<feature type="compositionally biased region" description="Low complexity" evidence="1">
    <location>
        <begin position="92"/>
        <end position="104"/>
    </location>
</feature>
<feature type="domain" description="SAM" evidence="2">
    <location>
        <begin position="718"/>
        <end position="782"/>
    </location>
</feature>
<dbReference type="Gene3D" id="3.30.60.160">
    <property type="match status" value="1"/>
</dbReference>
<feature type="compositionally biased region" description="Basic and acidic residues" evidence="1">
    <location>
        <begin position="526"/>
        <end position="539"/>
    </location>
</feature>
<dbReference type="SMR" id="A0A482XHB7"/>
<dbReference type="Gene3D" id="1.10.150.50">
    <property type="entry name" value="Transcription Factor, Ets-1"/>
    <property type="match status" value="1"/>
</dbReference>
<feature type="compositionally biased region" description="Pro residues" evidence="1">
    <location>
        <begin position="105"/>
        <end position="119"/>
    </location>
</feature>
<evidence type="ECO:0000313" key="4">
    <source>
        <dbReference type="Proteomes" id="UP000291343"/>
    </source>
</evidence>
<dbReference type="AlphaFoldDB" id="A0A482XHB7"/>
<dbReference type="InParanoid" id="A0A482XHB7"/>
<accession>A0A482XHB7</accession>
<dbReference type="STRING" id="195883.A0A482XHB7"/>
<dbReference type="GO" id="GO:0042393">
    <property type="term" value="F:histone binding"/>
    <property type="evidence" value="ECO:0007669"/>
    <property type="project" value="TreeGrafter"/>
</dbReference>
<dbReference type="InterPro" id="IPR050548">
    <property type="entry name" value="PcG_chromatin_remod_factors"/>
</dbReference>